<feature type="compositionally biased region" description="Low complexity" evidence="16">
    <location>
        <begin position="122"/>
        <end position="131"/>
    </location>
</feature>
<accession>N0B0B5</accession>
<evidence type="ECO:0000256" key="13">
    <source>
        <dbReference type="ARBA" id="ARBA00023237"/>
    </source>
</evidence>
<evidence type="ECO:0000256" key="5">
    <source>
        <dbReference type="ARBA" id="ARBA00022496"/>
    </source>
</evidence>
<dbReference type="FunFam" id="2.170.130.10:FF:000001">
    <property type="entry name" value="Catecholate siderophore TonB-dependent receptor"/>
    <property type="match status" value="1"/>
</dbReference>
<dbReference type="NCBIfam" id="TIGR01783">
    <property type="entry name" value="TonB-siderophor"/>
    <property type="match status" value="1"/>
</dbReference>
<proteinExistence type="inferred from homology"/>
<evidence type="ECO:0000313" key="20">
    <source>
        <dbReference type="EMBL" id="AGK56889.1"/>
    </source>
</evidence>
<keyword evidence="21" id="KW-1185">Reference proteome</keyword>
<feature type="domain" description="TonB-dependent receptor-like beta-barrel" evidence="18">
    <location>
        <begin position="333"/>
        <end position="770"/>
    </location>
</feature>
<dbReference type="KEGG" id="hdt:HYPDE_26033"/>
<comment type="subcellular location">
    <subcellularLocation>
        <location evidence="1 14">Cell outer membrane</location>
        <topology evidence="1 14">Multi-pass membrane protein</topology>
    </subcellularLocation>
</comment>
<feature type="compositionally biased region" description="Basic residues" evidence="16">
    <location>
        <begin position="65"/>
        <end position="76"/>
    </location>
</feature>
<evidence type="ECO:0000256" key="12">
    <source>
        <dbReference type="ARBA" id="ARBA00023170"/>
    </source>
</evidence>
<dbReference type="PANTHER" id="PTHR32552:SF68">
    <property type="entry name" value="FERRICHROME OUTER MEMBRANE TRANSPORTER_PHAGE RECEPTOR"/>
    <property type="match status" value="1"/>
</dbReference>
<keyword evidence="10 15" id="KW-0798">TonB box</keyword>
<comment type="similarity">
    <text evidence="2 14 15">Belongs to the TonB-dependent receptor family.</text>
</comment>
<feature type="chain" id="PRO_5004105090" evidence="17">
    <location>
        <begin position="37"/>
        <end position="801"/>
    </location>
</feature>
<feature type="domain" description="TonB-dependent receptor plug" evidence="19">
    <location>
        <begin position="134"/>
        <end position="231"/>
    </location>
</feature>
<keyword evidence="7 17" id="KW-0732">Signal</keyword>
<keyword evidence="11 14" id="KW-0472">Membrane</keyword>
<dbReference type="InterPro" id="IPR010105">
    <property type="entry name" value="TonB_sidphr_rcpt"/>
</dbReference>
<evidence type="ECO:0000256" key="8">
    <source>
        <dbReference type="ARBA" id="ARBA00023004"/>
    </source>
</evidence>
<evidence type="ECO:0000256" key="9">
    <source>
        <dbReference type="ARBA" id="ARBA00023065"/>
    </source>
</evidence>
<keyword evidence="5" id="KW-0410">Iron transport</keyword>
<organism evidence="20 21">
    <name type="scientific">Hyphomicrobium denitrificans 1NES1</name>
    <dbReference type="NCBI Taxonomy" id="670307"/>
    <lineage>
        <taxon>Bacteria</taxon>
        <taxon>Pseudomonadati</taxon>
        <taxon>Pseudomonadota</taxon>
        <taxon>Alphaproteobacteria</taxon>
        <taxon>Hyphomicrobiales</taxon>
        <taxon>Hyphomicrobiaceae</taxon>
        <taxon>Hyphomicrobium</taxon>
    </lineage>
</organism>
<evidence type="ECO:0000256" key="6">
    <source>
        <dbReference type="ARBA" id="ARBA00022692"/>
    </source>
</evidence>
<feature type="compositionally biased region" description="Low complexity" evidence="16">
    <location>
        <begin position="91"/>
        <end position="100"/>
    </location>
</feature>
<dbReference type="STRING" id="670307.HYPDE_26033"/>
<protein>
    <submittedName>
        <fullName evidence="20">TonB-dependent siderophore receptor</fullName>
    </submittedName>
</protein>
<feature type="signal peptide" evidence="17">
    <location>
        <begin position="1"/>
        <end position="36"/>
    </location>
</feature>
<evidence type="ECO:0000256" key="2">
    <source>
        <dbReference type="ARBA" id="ARBA00009810"/>
    </source>
</evidence>
<dbReference type="PANTHER" id="PTHR32552">
    <property type="entry name" value="FERRICHROME IRON RECEPTOR-RELATED"/>
    <property type="match status" value="1"/>
</dbReference>
<evidence type="ECO:0000256" key="11">
    <source>
        <dbReference type="ARBA" id="ARBA00023136"/>
    </source>
</evidence>
<dbReference type="GO" id="GO:0038023">
    <property type="term" value="F:signaling receptor activity"/>
    <property type="evidence" value="ECO:0007669"/>
    <property type="project" value="InterPro"/>
</dbReference>
<keyword evidence="6 14" id="KW-0812">Transmembrane</keyword>
<feature type="region of interest" description="Disordered" evidence="16">
    <location>
        <begin position="53"/>
        <end position="137"/>
    </location>
</feature>
<dbReference type="InterPro" id="IPR037066">
    <property type="entry name" value="Plug_dom_sf"/>
</dbReference>
<name>N0B0B5_9HYPH</name>
<evidence type="ECO:0000256" key="15">
    <source>
        <dbReference type="RuleBase" id="RU003357"/>
    </source>
</evidence>
<dbReference type="GO" id="GO:0015344">
    <property type="term" value="F:siderophore uptake transmembrane transporter activity"/>
    <property type="evidence" value="ECO:0007669"/>
    <property type="project" value="TreeGrafter"/>
</dbReference>
<gene>
    <name evidence="20" type="ORF">HYPDE_26033</name>
</gene>
<evidence type="ECO:0000256" key="3">
    <source>
        <dbReference type="ARBA" id="ARBA00022448"/>
    </source>
</evidence>
<evidence type="ECO:0000256" key="17">
    <source>
        <dbReference type="SAM" id="SignalP"/>
    </source>
</evidence>
<keyword evidence="8" id="KW-0408">Iron</keyword>
<evidence type="ECO:0000259" key="19">
    <source>
        <dbReference type="Pfam" id="PF07715"/>
    </source>
</evidence>
<evidence type="ECO:0000256" key="7">
    <source>
        <dbReference type="ARBA" id="ARBA00022729"/>
    </source>
</evidence>
<keyword evidence="9" id="KW-0406">Ion transport</keyword>
<sequence length="801" mass="86800">MRDVAVNDRNERSRVKSNARACALLLGISSVGIAAAAVEAAAQENKAMELPPVSVQVSDKAKGNNGKKTKTAKKGSGKATASRAKLSGENASVAAAASAAPTSDVPGIPQPDAQGDIGYRATKSSSSTKTDTPLRNVPQSVSVVTDKQIRDQASQSIGDVIKYVPGIEVHHGEGNRDQVSIRGQVASTADFFVNGVRDDAQIFRDLYNTERLEILKGPAALAFGRGGAGGIVNRITKQADWDTHNEATVEFGSFDHRRVTTDFDKAISPGFAARVTSMYEDSGSYRDHVDLERWGVNPTFAFKPWKRTTVILDYEHFEDHRTADRGIPSERPAGFLGTVGPSPASASTFFGNPDDSFVNAVVDRTSATVEHTTDFGLKIRNVTQYANYNKIYQNIYPGGAYDPTTGLVPLLAYNNINNRENLFNQTDFIHKFSDGWTRHTLLAGAEFGLQHSFNFRHSGQFDISNINGQCAAFGPGNSLPNGTCFVSFTNPTIYSPPVSFATPTTHNRVTANAESFYVQDQWEIGRYLEIVGGVRHDTFGTSVTNLSPGSPSSGTFSQDDSFYSPRAGIIVKPTDSLSLYVSYSVTNLPASGDQFGSVTNATKDLAPERYVNKEVGLKWDITPVLAFTTAFYEVDRTNIRFAQQDGTFIQTGKSEVDGVEVTLTGYVTDRWQVAAGYGHQTGELTSATSATLPAGTPLPLLPSDTISLWNRYQVTRDWAAGVGVVHHTDVYASLQPETNLVKLLAYTTVDAALYYQINDHVRAQFNAINIFNENYIASAGSNDNLIPGATRTFYVSLTSSF</sequence>
<keyword evidence="12 20" id="KW-0675">Receptor</keyword>
<dbReference type="eggNOG" id="COG4774">
    <property type="taxonomic scope" value="Bacteria"/>
</dbReference>
<dbReference type="Proteomes" id="UP000005952">
    <property type="component" value="Chromosome"/>
</dbReference>
<dbReference type="PROSITE" id="PS52016">
    <property type="entry name" value="TONB_DEPENDENT_REC_3"/>
    <property type="match status" value="1"/>
</dbReference>
<dbReference type="AlphaFoldDB" id="N0B0B5"/>
<evidence type="ECO:0000256" key="14">
    <source>
        <dbReference type="PROSITE-ProRule" id="PRU01360"/>
    </source>
</evidence>
<dbReference type="GO" id="GO:0009279">
    <property type="term" value="C:cell outer membrane"/>
    <property type="evidence" value="ECO:0007669"/>
    <property type="project" value="UniProtKB-SubCell"/>
</dbReference>
<evidence type="ECO:0000256" key="10">
    <source>
        <dbReference type="ARBA" id="ARBA00023077"/>
    </source>
</evidence>
<evidence type="ECO:0000256" key="16">
    <source>
        <dbReference type="SAM" id="MobiDB-lite"/>
    </source>
</evidence>
<keyword evidence="4 14" id="KW-1134">Transmembrane beta strand</keyword>
<dbReference type="Gene3D" id="2.170.130.10">
    <property type="entry name" value="TonB-dependent receptor, plug domain"/>
    <property type="match status" value="1"/>
</dbReference>
<dbReference type="HOGENOM" id="CLU_008287_9_4_5"/>
<evidence type="ECO:0000313" key="21">
    <source>
        <dbReference type="Proteomes" id="UP000005952"/>
    </source>
</evidence>
<dbReference type="InterPro" id="IPR012910">
    <property type="entry name" value="Plug_dom"/>
</dbReference>
<evidence type="ECO:0000256" key="1">
    <source>
        <dbReference type="ARBA" id="ARBA00004571"/>
    </source>
</evidence>
<dbReference type="SUPFAM" id="SSF56935">
    <property type="entry name" value="Porins"/>
    <property type="match status" value="1"/>
</dbReference>
<dbReference type="InterPro" id="IPR036942">
    <property type="entry name" value="Beta-barrel_TonB_sf"/>
</dbReference>
<dbReference type="GO" id="GO:0015891">
    <property type="term" value="P:siderophore transport"/>
    <property type="evidence" value="ECO:0007669"/>
    <property type="project" value="InterPro"/>
</dbReference>
<evidence type="ECO:0000256" key="4">
    <source>
        <dbReference type="ARBA" id="ARBA00022452"/>
    </source>
</evidence>
<dbReference type="CDD" id="cd01347">
    <property type="entry name" value="ligand_gated_channel"/>
    <property type="match status" value="1"/>
</dbReference>
<keyword evidence="3 14" id="KW-0813">Transport</keyword>
<dbReference type="Pfam" id="PF07715">
    <property type="entry name" value="Plug"/>
    <property type="match status" value="1"/>
</dbReference>
<dbReference type="InterPro" id="IPR000531">
    <property type="entry name" value="Beta-barrel_TonB"/>
</dbReference>
<dbReference type="Pfam" id="PF00593">
    <property type="entry name" value="TonB_dep_Rec_b-barrel"/>
    <property type="match status" value="1"/>
</dbReference>
<dbReference type="InterPro" id="IPR039426">
    <property type="entry name" value="TonB-dep_rcpt-like"/>
</dbReference>
<keyword evidence="13 14" id="KW-0998">Cell outer membrane</keyword>
<dbReference type="EMBL" id="CP005587">
    <property type="protein sequence ID" value="AGK56889.1"/>
    <property type="molecule type" value="Genomic_DNA"/>
</dbReference>
<dbReference type="Gene3D" id="2.40.170.20">
    <property type="entry name" value="TonB-dependent receptor, beta-barrel domain"/>
    <property type="match status" value="1"/>
</dbReference>
<evidence type="ECO:0000259" key="18">
    <source>
        <dbReference type="Pfam" id="PF00593"/>
    </source>
</evidence>
<reference evidence="20 21" key="1">
    <citation type="journal article" date="2013" name="Genome Announc.">
        <title>Genome sequences for three denitrifying bacterial strains isolated from a uranium- and nitrate-contaminated subsurface environment.</title>
        <authorList>
            <person name="Venkatramanan R."/>
            <person name="Prakash O."/>
            <person name="Woyke T."/>
            <person name="Chain P."/>
            <person name="Goodwin L.A."/>
            <person name="Watson D."/>
            <person name="Brooks S."/>
            <person name="Kostka J.E."/>
            <person name="Green S.J."/>
        </authorList>
    </citation>
    <scope>NUCLEOTIDE SEQUENCE [LARGE SCALE GENOMIC DNA]</scope>
    <source>
        <strain evidence="20 21">1NES1</strain>
    </source>
</reference>